<dbReference type="OrthoDB" id="9781656at2"/>
<dbReference type="InterPro" id="IPR017945">
    <property type="entry name" value="DHBP_synth_RibB-like_a/b_dom"/>
</dbReference>
<feature type="domain" description="YrdC-like" evidence="1">
    <location>
        <begin position="14"/>
        <end position="200"/>
    </location>
</feature>
<organism evidence="2 3">
    <name type="scientific">Thiolapillus brandeum</name>
    <dbReference type="NCBI Taxonomy" id="1076588"/>
    <lineage>
        <taxon>Bacteria</taxon>
        <taxon>Pseudomonadati</taxon>
        <taxon>Pseudomonadota</taxon>
        <taxon>Gammaproteobacteria</taxon>
        <taxon>Chromatiales</taxon>
        <taxon>Sedimenticolaceae</taxon>
        <taxon>Thiolapillus</taxon>
    </lineage>
</organism>
<accession>A0A7U6GHT8</accession>
<dbReference type="KEGG" id="tbn:TBH_C0994"/>
<proteinExistence type="predicted"/>
<evidence type="ECO:0000313" key="3">
    <source>
        <dbReference type="Proteomes" id="UP000031631"/>
    </source>
</evidence>
<dbReference type="PANTHER" id="PTHR42828">
    <property type="entry name" value="DHBP SYNTHASE RIBB-LIKE ALPHA/BETA DOMAIN-CONTAINING PROTEIN"/>
    <property type="match status" value="1"/>
</dbReference>
<dbReference type="PANTHER" id="PTHR42828:SF3">
    <property type="entry name" value="THREONYLCARBAMOYL-AMP SYNTHASE"/>
    <property type="match status" value="1"/>
</dbReference>
<evidence type="ECO:0000259" key="1">
    <source>
        <dbReference type="PROSITE" id="PS51163"/>
    </source>
</evidence>
<dbReference type="Pfam" id="PF01300">
    <property type="entry name" value="Sua5_yciO_yrdC"/>
    <property type="match status" value="1"/>
</dbReference>
<reference evidence="2 3" key="1">
    <citation type="journal article" date="2014" name="PLoS ONE">
        <title>Physiological and genomic features of a novel sulfur-oxidizing gammaproteobacterium belonging to a previously uncultivated symbiotic lineage isolated from a hydrothermal vent.</title>
        <authorList>
            <person name="Nunoura T."/>
            <person name="Takaki Y."/>
            <person name="Kazama H."/>
            <person name="Kakuta J."/>
            <person name="Shimamura S."/>
            <person name="Makita H."/>
            <person name="Hirai M."/>
            <person name="Miyazaki M."/>
            <person name="Takai K."/>
        </authorList>
    </citation>
    <scope>NUCLEOTIDE SEQUENCE [LARGE SCALE GENOMIC DNA]</scope>
    <source>
        <strain evidence="2 3">Hiromi1</strain>
    </source>
</reference>
<dbReference type="Proteomes" id="UP000031631">
    <property type="component" value="Chromosome"/>
</dbReference>
<dbReference type="SUPFAM" id="SSF55821">
    <property type="entry name" value="YrdC/RibB"/>
    <property type="match status" value="1"/>
</dbReference>
<keyword evidence="3" id="KW-1185">Reference proteome</keyword>
<dbReference type="InterPro" id="IPR052532">
    <property type="entry name" value="SUA5_domain"/>
</dbReference>
<gene>
    <name evidence="2" type="ORF">TBH_C0994</name>
</gene>
<dbReference type="RefSeq" id="WP_041066164.1">
    <property type="nucleotide sequence ID" value="NZ_AP012273.1"/>
</dbReference>
<protein>
    <submittedName>
        <fullName evidence="2">Translation factor</fullName>
    </submittedName>
</protein>
<dbReference type="PROSITE" id="PS51163">
    <property type="entry name" value="YRDC"/>
    <property type="match status" value="1"/>
</dbReference>
<evidence type="ECO:0000313" key="2">
    <source>
        <dbReference type="EMBL" id="BAO43924.1"/>
    </source>
</evidence>
<dbReference type="EMBL" id="AP012273">
    <property type="protein sequence ID" value="BAO43924.1"/>
    <property type="molecule type" value="Genomic_DNA"/>
</dbReference>
<dbReference type="AlphaFoldDB" id="A0A7U6GHT8"/>
<sequence length="206" mass="23641">MAQFFQIHPENPQTRLVRQAVDILRDGGVIIYPTDSSYAIGCHIGDKHALDRIRRIRRLDDKHNFTLMCRDLSEISHYTKLDNQQYRLIKGLTPGPYTFILKATKQVPKRLMHPKRKTIGIRIPDNRIALALLEELNEPILSSTLILPGDDMPLMDPYEMKDLLEHQVDLIIDGGYCGYDPTTVIVMEDDEPWVAREGKGDTSLFD</sequence>
<dbReference type="InterPro" id="IPR006070">
    <property type="entry name" value="Sua5-like_dom"/>
</dbReference>
<name>A0A7U6GHT8_9GAMM</name>
<dbReference type="NCBIfam" id="TIGR00057">
    <property type="entry name" value="L-threonylcarbamoyladenylate synthase"/>
    <property type="match status" value="1"/>
</dbReference>
<dbReference type="Gene3D" id="3.90.870.10">
    <property type="entry name" value="DHBP synthase"/>
    <property type="match status" value="1"/>
</dbReference>
<dbReference type="GO" id="GO:0003725">
    <property type="term" value="F:double-stranded RNA binding"/>
    <property type="evidence" value="ECO:0007669"/>
    <property type="project" value="InterPro"/>
</dbReference>